<dbReference type="SMART" id="SM00213">
    <property type="entry name" value="UBQ"/>
    <property type="match status" value="3"/>
</dbReference>
<dbReference type="InterPro" id="IPR000626">
    <property type="entry name" value="Ubiquitin-like_dom"/>
</dbReference>
<dbReference type="EnsemblPlants" id="Zm00001eb092550_T002">
    <property type="protein sequence ID" value="Zm00001eb092550_P002"/>
    <property type="gene ID" value="Zm00001eb092550"/>
</dbReference>
<dbReference type="Gramene" id="Zm00001eb092550_T002">
    <property type="protein sequence ID" value="Zm00001eb092550_P002"/>
    <property type="gene ID" value="Zm00001eb092550"/>
</dbReference>
<keyword evidence="1" id="KW-1017">Isopeptide bond</keyword>
<gene>
    <name evidence="3" type="primary">LOC103647073</name>
</gene>
<dbReference type="EnsemblPlants" id="Zm00001eb092550_T001">
    <property type="protein sequence ID" value="Zm00001eb092550_P001"/>
    <property type="gene ID" value="Zm00001eb092550"/>
</dbReference>
<dbReference type="RefSeq" id="XP_008669857.1">
    <property type="nucleotide sequence ID" value="XM_008671635.4"/>
</dbReference>
<evidence type="ECO:0000256" key="1">
    <source>
        <dbReference type="ARBA" id="ARBA00022499"/>
    </source>
</evidence>
<dbReference type="PROSITE" id="PS50053">
    <property type="entry name" value="UBIQUITIN_2"/>
    <property type="match status" value="3"/>
</dbReference>
<dbReference type="GeneID" id="103647073"/>
<evidence type="ECO:0000259" key="2">
    <source>
        <dbReference type="PROSITE" id="PS50053"/>
    </source>
</evidence>
<dbReference type="InterPro" id="IPR029071">
    <property type="entry name" value="Ubiquitin-like_domsf"/>
</dbReference>
<dbReference type="EnsemblPlants" id="Zm00001eb092550_T003">
    <property type="protein sequence ID" value="Zm00001eb092550_P003"/>
    <property type="gene ID" value="Zm00001eb092550"/>
</dbReference>
<dbReference type="Gramene" id="Zm00001eb092550_T001">
    <property type="protein sequence ID" value="Zm00001eb092550_P001"/>
    <property type="gene ID" value="Zm00001eb092550"/>
</dbReference>
<dbReference type="Pfam" id="PF00240">
    <property type="entry name" value="ubiquitin"/>
    <property type="match status" value="3"/>
</dbReference>
<organism evidence="3 4">
    <name type="scientific">Zea mays</name>
    <name type="common">Maize</name>
    <dbReference type="NCBI Taxonomy" id="4577"/>
    <lineage>
        <taxon>Eukaryota</taxon>
        <taxon>Viridiplantae</taxon>
        <taxon>Streptophyta</taxon>
        <taxon>Embryophyta</taxon>
        <taxon>Tracheophyta</taxon>
        <taxon>Spermatophyta</taxon>
        <taxon>Magnoliopsida</taxon>
        <taxon>Liliopsida</taxon>
        <taxon>Poales</taxon>
        <taxon>Poaceae</taxon>
        <taxon>PACMAD clade</taxon>
        <taxon>Panicoideae</taxon>
        <taxon>Andropogonodae</taxon>
        <taxon>Andropogoneae</taxon>
        <taxon>Tripsacinae</taxon>
        <taxon>Zea</taxon>
    </lineage>
</organism>
<dbReference type="Proteomes" id="UP000007305">
    <property type="component" value="Chromosome 2"/>
</dbReference>
<dbReference type="InterPro" id="IPR050158">
    <property type="entry name" value="Ubiquitin_ubiquitin-like"/>
</dbReference>
<dbReference type="SUPFAM" id="SSF54236">
    <property type="entry name" value="Ubiquitin-like"/>
    <property type="match status" value="3"/>
</dbReference>
<dbReference type="Gramene" id="Zm00001eb092550_T003">
    <property type="protein sequence ID" value="Zm00001eb092550_P003"/>
    <property type="gene ID" value="Zm00001eb092550"/>
</dbReference>
<dbReference type="GO" id="GO:0019941">
    <property type="term" value="P:modification-dependent protein catabolic process"/>
    <property type="evidence" value="ECO:0000318"/>
    <property type="project" value="GO_Central"/>
</dbReference>
<dbReference type="GO" id="GO:0005737">
    <property type="term" value="C:cytoplasm"/>
    <property type="evidence" value="ECO:0000318"/>
    <property type="project" value="GO_Central"/>
</dbReference>
<evidence type="ECO:0000313" key="4">
    <source>
        <dbReference type="Proteomes" id="UP000007305"/>
    </source>
</evidence>
<sequence>MQIFVRSPSGKMICLRVQPDDTLHTVKKKILEKYHLVFEGVQMEDNLTLADYNIQHQSTLDLQEKMQIYVKETLKGLTITLDVDSLDTIDIIKDKIEYNEGFPKGRQCLIFGDEQLEGKYTLADYNICNESTLLLVIHPCTSTSDAMQIFVKMQNGKTTTVRVDSSDTVNSITVKIYEMEGIPPLEQRIIFRGRRLEGRRTLADYGIQKEETLHLMLCLCGW</sequence>
<dbReference type="KEGG" id="zma:103647073"/>
<dbReference type="FunFam" id="3.10.20.90:FF:000211">
    <property type="entry name" value="Polyubiquitin 9"/>
    <property type="match status" value="1"/>
</dbReference>
<dbReference type="PANTHER" id="PTHR10666">
    <property type="entry name" value="UBIQUITIN"/>
    <property type="match status" value="1"/>
</dbReference>
<feature type="domain" description="Ubiquitin-like" evidence="2">
    <location>
        <begin position="1"/>
        <end position="62"/>
    </location>
</feature>
<dbReference type="GO" id="GO:0031625">
    <property type="term" value="F:ubiquitin protein ligase binding"/>
    <property type="evidence" value="ECO:0000318"/>
    <property type="project" value="GO_Central"/>
</dbReference>
<dbReference type="GO" id="GO:0005634">
    <property type="term" value="C:nucleus"/>
    <property type="evidence" value="ECO:0000318"/>
    <property type="project" value="GO_Central"/>
</dbReference>
<evidence type="ECO:0000313" key="3">
    <source>
        <dbReference type="EnsemblPlants" id="Zm00001eb092550_P003"/>
    </source>
</evidence>
<dbReference type="GO" id="GO:0016567">
    <property type="term" value="P:protein ubiquitination"/>
    <property type="evidence" value="ECO:0000318"/>
    <property type="project" value="GO_Central"/>
</dbReference>
<dbReference type="AlphaFoldDB" id="A0A804MK67"/>
<dbReference type="GO" id="GO:0003729">
    <property type="term" value="F:mRNA binding"/>
    <property type="evidence" value="ECO:0007669"/>
    <property type="project" value="UniProtKB-ARBA"/>
</dbReference>
<reference evidence="4" key="1">
    <citation type="submission" date="2015-12" db="EMBL/GenBank/DDBJ databases">
        <title>Update maize B73 reference genome by single molecule sequencing technologies.</title>
        <authorList>
            <consortium name="Maize Genome Sequencing Project"/>
            <person name="Ware D."/>
        </authorList>
    </citation>
    <scope>NUCLEOTIDE SEQUENCE [LARGE SCALE GENOMIC DNA]</scope>
    <source>
        <strain evidence="4">cv. B73</strain>
    </source>
</reference>
<reference evidence="3" key="2">
    <citation type="submission" date="2019-07" db="EMBL/GenBank/DDBJ databases">
        <authorList>
            <person name="Seetharam A."/>
            <person name="Woodhouse M."/>
            <person name="Cannon E."/>
        </authorList>
    </citation>
    <scope>NUCLEOTIDE SEQUENCE [LARGE SCALE GENOMIC DNA]</scope>
    <source>
        <strain evidence="3">cv. B73</strain>
    </source>
</reference>
<feature type="domain" description="Ubiquitin-like" evidence="2">
    <location>
        <begin position="147"/>
        <end position="217"/>
    </location>
</feature>
<keyword evidence="4" id="KW-1185">Reference proteome</keyword>
<feature type="domain" description="Ubiquitin-like" evidence="2">
    <location>
        <begin position="66"/>
        <end position="137"/>
    </location>
</feature>
<dbReference type="GO" id="GO:0031386">
    <property type="term" value="F:protein tag activity"/>
    <property type="evidence" value="ECO:0000318"/>
    <property type="project" value="GO_Central"/>
</dbReference>
<accession>A0A804MK67</accession>
<name>A0A804MK67_MAIZE</name>
<protein>
    <recommendedName>
        <fullName evidence="2">Ubiquitin-like domain-containing protein</fullName>
    </recommendedName>
</protein>
<dbReference type="InterPro" id="IPR019956">
    <property type="entry name" value="Ubiquitin_dom"/>
</dbReference>
<dbReference type="OrthoDB" id="680853at2759"/>
<proteinExistence type="predicted"/>
<reference evidence="3" key="3">
    <citation type="submission" date="2021-05" db="UniProtKB">
        <authorList>
            <consortium name="EnsemblPlants"/>
        </authorList>
    </citation>
    <scope>IDENTIFICATION</scope>
    <source>
        <strain evidence="3">cv. B73</strain>
    </source>
</reference>
<dbReference type="PRINTS" id="PR00348">
    <property type="entry name" value="UBIQUITIN"/>
</dbReference>
<dbReference type="Gene3D" id="3.10.20.90">
    <property type="entry name" value="Phosphatidylinositol 3-kinase Catalytic Subunit, Chain A, domain 1"/>
    <property type="match status" value="3"/>
</dbReference>